<dbReference type="AlphaFoldDB" id="A0ABD1DEG1"/>
<protein>
    <submittedName>
        <fullName evidence="1">Uncharacterized protein</fullName>
    </submittedName>
</protein>
<dbReference type="EMBL" id="JBEHCU010006064">
    <property type="protein sequence ID" value="KAL1397981.1"/>
    <property type="molecule type" value="Genomic_DNA"/>
</dbReference>
<sequence>MGSLKLRHGNDLLAIDYLWDCDVHKRSMVDCYNRTNASSEREKAGKKPLRQAIIFEKLALCSKAERFADREYIWTYEIYQLLWKQARRNHQIRKPRRRYSMDTFSKSCPARIRSVINKQYWDQQLFR</sequence>
<organism evidence="1 2">
    <name type="scientific">Culex pipiens pipiens</name>
    <name type="common">Northern house mosquito</name>
    <dbReference type="NCBI Taxonomy" id="38569"/>
    <lineage>
        <taxon>Eukaryota</taxon>
        <taxon>Metazoa</taxon>
        <taxon>Ecdysozoa</taxon>
        <taxon>Arthropoda</taxon>
        <taxon>Hexapoda</taxon>
        <taxon>Insecta</taxon>
        <taxon>Pterygota</taxon>
        <taxon>Neoptera</taxon>
        <taxon>Endopterygota</taxon>
        <taxon>Diptera</taxon>
        <taxon>Nematocera</taxon>
        <taxon>Culicoidea</taxon>
        <taxon>Culicidae</taxon>
        <taxon>Culicinae</taxon>
        <taxon>Culicini</taxon>
        <taxon>Culex</taxon>
        <taxon>Culex</taxon>
    </lineage>
</organism>
<keyword evidence="2" id="KW-1185">Reference proteome</keyword>
<dbReference type="Proteomes" id="UP001562425">
    <property type="component" value="Unassembled WGS sequence"/>
</dbReference>
<evidence type="ECO:0000313" key="2">
    <source>
        <dbReference type="Proteomes" id="UP001562425"/>
    </source>
</evidence>
<evidence type="ECO:0000313" key="1">
    <source>
        <dbReference type="EMBL" id="KAL1397981.1"/>
    </source>
</evidence>
<accession>A0ABD1DEG1</accession>
<comment type="caution">
    <text evidence="1">The sequence shown here is derived from an EMBL/GenBank/DDBJ whole genome shotgun (WGS) entry which is preliminary data.</text>
</comment>
<reference evidence="1 2" key="1">
    <citation type="submission" date="2024-05" db="EMBL/GenBank/DDBJ databases">
        <title>Culex pipiens pipiens assembly and annotation.</title>
        <authorList>
            <person name="Alout H."/>
            <person name="Durand T."/>
        </authorList>
    </citation>
    <scope>NUCLEOTIDE SEQUENCE [LARGE SCALE GENOMIC DNA]</scope>
    <source>
        <strain evidence="1">HA-2024</strain>
        <tissue evidence="1">Whole body</tissue>
    </source>
</reference>
<proteinExistence type="predicted"/>
<gene>
    <name evidence="1" type="ORF">pipiens_009316</name>
</gene>
<name>A0ABD1DEG1_CULPP</name>